<evidence type="ECO:0000313" key="1">
    <source>
        <dbReference type="EMBL" id="KAI5657392.1"/>
    </source>
</evidence>
<sequence length="251" mass="28647">MASKGKDDLNFNEWDENGIGRRVDEQGDGVRRRNMNAGEGCSRGVGIKGMLCTNNLLVDDVMKRTFGSVEDAETKWHCNSESCCSGKWLEKEDRERNHKVETRVKCGACFRIKYDEARKAFLKYFLGKYDRPELTWTVELARNSGLMEYSCMKLESKGLPYSHMFRCMVMEYAQSIPSPCILERWARSFGDRRNTGGKISETVSEMVGYGMLSGLCGILYYHASKSAKQTSYLRGAIEREIEQLKARNNCP</sequence>
<protein>
    <submittedName>
        <fullName evidence="1">Uncharacterized protein</fullName>
    </submittedName>
</protein>
<evidence type="ECO:0000313" key="2">
    <source>
        <dbReference type="Proteomes" id="UP001060085"/>
    </source>
</evidence>
<proteinExistence type="predicted"/>
<organism evidence="1 2">
    <name type="scientific">Catharanthus roseus</name>
    <name type="common">Madagascar periwinkle</name>
    <name type="synonym">Vinca rosea</name>
    <dbReference type="NCBI Taxonomy" id="4058"/>
    <lineage>
        <taxon>Eukaryota</taxon>
        <taxon>Viridiplantae</taxon>
        <taxon>Streptophyta</taxon>
        <taxon>Embryophyta</taxon>
        <taxon>Tracheophyta</taxon>
        <taxon>Spermatophyta</taxon>
        <taxon>Magnoliopsida</taxon>
        <taxon>eudicotyledons</taxon>
        <taxon>Gunneridae</taxon>
        <taxon>Pentapetalae</taxon>
        <taxon>asterids</taxon>
        <taxon>lamiids</taxon>
        <taxon>Gentianales</taxon>
        <taxon>Apocynaceae</taxon>
        <taxon>Rauvolfioideae</taxon>
        <taxon>Vinceae</taxon>
        <taxon>Catharanthinae</taxon>
        <taxon>Catharanthus</taxon>
    </lineage>
</organism>
<accession>A0ACC0ABN8</accession>
<dbReference type="EMBL" id="CM044706">
    <property type="protein sequence ID" value="KAI5657392.1"/>
    <property type="molecule type" value="Genomic_DNA"/>
</dbReference>
<dbReference type="Proteomes" id="UP001060085">
    <property type="component" value="Linkage Group LG06"/>
</dbReference>
<reference evidence="2" key="1">
    <citation type="journal article" date="2023" name="Nat. Plants">
        <title>Single-cell RNA sequencing provides a high-resolution roadmap for understanding the multicellular compartmentation of specialized metabolism.</title>
        <authorList>
            <person name="Sun S."/>
            <person name="Shen X."/>
            <person name="Li Y."/>
            <person name="Li Y."/>
            <person name="Wang S."/>
            <person name="Li R."/>
            <person name="Zhang H."/>
            <person name="Shen G."/>
            <person name="Guo B."/>
            <person name="Wei J."/>
            <person name="Xu J."/>
            <person name="St-Pierre B."/>
            <person name="Chen S."/>
            <person name="Sun C."/>
        </authorList>
    </citation>
    <scope>NUCLEOTIDE SEQUENCE [LARGE SCALE GENOMIC DNA]</scope>
</reference>
<comment type="caution">
    <text evidence="1">The sequence shown here is derived from an EMBL/GenBank/DDBJ whole genome shotgun (WGS) entry which is preliminary data.</text>
</comment>
<name>A0ACC0ABN8_CATRO</name>
<keyword evidence="2" id="KW-1185">Reference proteome</keyword>
<gene>
    <name evidence="1" type="ORF">M9H77_26185</name>
</gene>